<organism evidence="1">
    <name type="scientific">Staphylococcus aureus</name>
    <dbReference type="NCBI Taxonomy" id="1280"/>
    <lineage>
        <taxon>Bacteria</taxon>
        <taxon>Bacillati</taxon>
        <taxon>Bacillota</taxon>
        <taxon>Bacilli</taxon>
        <taxon>Bacillales</taxon>
        <taxon>Staphylococcaceae</taxon>
        <taxon>Staphylococcus</taxon>
    </lineage>
</organism>
<protein>
    <submittedName>
        <fullName evidence="1">Putative transposase insk for insertion sequence element is150</fullName>
    </submittedName>
</protein>
<gene>
    <name evidence="1" type="primary">insK</name>
</gene>
<reference evidence="1" key="2">
    <citation type="journal article" date="2014" name="PLoS ONE">
        <title>Recombinations in Staphylococcal Cassette Chromosome mec Elements Compromise the Molecular Detection of Methicillin Resistance in Staphylococcus aureus.</title>
        <authorList>
            <person name="Hill-Cawthorne G.A."/>
            <person name="Hudson L.O."/>
            <person name="El Ghany M.F."/>
            <person name="Piepenburg O."/>
            <person name="Nair M."/>
            <person name="Dodgson A."/>
            <person name="Forrest M.S."/>
            <person name="Clark T.G."/>
            <person name="Pain A."/>
        </authorList>
    </citation>
    <scope>NUCLEOTIDE SEQUENCE</scope>
    <source>
        <strain evidence="1">CMFT151</strain>
    </source>
</reference>
<reference evidence="1" key="1">
    <citation type="submission" date="2012-12" db="EMBL/GenBank/DDBJ databases">
        <authorList>
            <person name="Hill-Cawthorne G."/>
        </authorList>
    </citation>
    <scope>NUCLEOTIDE SEQUENCE</scope>
    <source>
        <strain evidence="1">CMFT151</strain>
    </source>
</reference>
<evidence type="ECO:0000313" key="1">
    <source>
        <dbReference type="EMBL" id="CCP89165.1"/>
    </source>
</evidence>
<dbReference type="AlphaFoldDB" id="M1XHH8"/>
<sequence length="55" mass="6216">MSRKGTPADNAPIESFHSLLKSETFYINNQLNSSNHIVIDIVENLSPVKYRELIA</sequence>
<accession>M1XHH8</accession>
<name>M1XHH8_STAAU</name>
<proteinExistence type="predicted"/>
<dbReference type="EMBL" id="HF569095">
    <property type="protein sequence ID" value="CCP89165.1"/>
    <property type="molecule type" value="Genomic_DNA"/>
</dbReference>